<feature type="binding site" evidence="7 10">
    <location>
        <position position="105"/>
    </location>
    <ligand>
        <name>NAD(+)</name>
        <dbReference type="ChEBI" id="CHEBI:57540"/>
    </ligand>
</feature>
<comment type="caution">
    <text evidence="14">The sequence shown here is derived from an EMBL/GenBank/DDBJ whole genome shotgun (WGS) entry which is preliminary data.</text>
</comment>
<evidence type="ECO:0000256" key="8">
    <source>
        <dbReference type="PIRSR" id="PIRSR000102-1"/>
    </source>
</evidence>
<dbReference type="InterPro" id="IPR010945">
    <property type="entry name" value="Malate_DH_type2"/>
</dbReference>
<comment type="similarity">
    <text evidence="1 7">Belongs to the LDH/MDH superfamily. MDH type 2 family.</text>
</comment>
<evidence type="ECO:0000256" key="2">
    <source>
        <dbReference type="ARBA" id="ARBA00012995"/>
    </source>
</evidence>
<feature type="domain" description="Lactate/malate dehydrogenase N-terminal" evidence="12">
    <location>
        <begin position="7"/>
        <end position="145"/>
    </location>
</feature>
<keyword evidence="15" id="KW-1185">Reference proteome</keyword>
<dbReference type="EMBL" id="VENP01000072">
    <property type="protein sequence ID" value="TNU73020.1"/>
    <property type="molecule type" value="Genomic_DNA"/>
</dbReference>
<feature type="domain" description="Lactate/malate dehydrogenase C-terminal" evidence="13">
    <location>
        <begin position="156"/>
        <end position="320"/>
    </location>
</feature>
<comment type="function">
    <text evidence="7">Catalyzes the reversible oxidation of malate to oxaloacetate.</text>
</comment>
<evidence type="ECO:0000256" key="5">
    <source>
        <dbReference type="ARBA" id="ARBA00023027"/>
    </source>
</evidence>
<dbReference type="InterPro" id="IPR022383">
    <property type="entry name" value="Lactate/malate_DH_C"/>
</dbReference>
<dbReference type="AlphaFoldDB" id="A0A5C5B7Z1"/>
<dbReference type="NCBIfam" id="TIGR01759">
    <property type="entry name" value="MalateDH-SF1"/>
    <property type="match status" value="1"/>
</dbReference>
<dbReference type="SUPFAM" id="SSF56327">
    <property type="entry name" value="LDH C-terminal domain-like"/>
    <property type="match status" value="1"/>
</dbReference>
<dbReference type="PROSITE" id="PS00068">
    <property type="entry name" value="MDH"/>
    <property type="match status" value="1"/>
</dbReference>
<dbReference type="EC" id="1.1.1.37" evidence="2 7"/>
<evidence type="ECO:0000256" key="10">
    <source>
        <dbReference type="PIRSR" id="PIRSR000102-3"/>
    </source>
</evidence>
<feature type="binding site" evidence="7 9">
    <location>
        <position position="92"/>
    </location>
    <ligand>
        <name>substrate</name>
    </ligand>
</feature>
<organism evidence="14 15">
    <name type="scientific">Miniimonas arenae</name>
    <dbReference type="NCBI Taxonomy" id="676201"/>
    <lineage>
        <taxon>Bacteria</taxon>
        <taxon>Bacillati</taxon>
        <taxon>Actinomycetota</taxon>
        <taxon>Actinomycetes</taxon>
        <taxon>Micrococcales</taxon>
        <taxon>Beutenbergiaceae</taxon>
        <taxon>Miniimonas</taxon>
    </lineage>
</organism>
<evidence type="ECO:0000259" key="13">
    <source>
        <dbReference type="Pfam" id="PF02866"/>
    </source>
</evidence>
<dbReference type="RefSeq" id="WP_108719291.1">
    <property type="nucleotide sequence ID" value="NZ_VENP01000072.1"/>
</dbReference>
<dbReference type="HAMAP" id="MF_01517">
    <property type="entry name" value="Malate_dehydrog_2"/>
    <property type="match status" value="1"/>
</dbReference>
<feature type="binding site" evidence="7 9">
    <location>
        <position position="98"/>
    </location>
    <ligand>
        <name>substrate</name>
    </ligand>
</feature>
<dbReference type="Gene3D" id="3.90.110.10">
    <property type="entry name" value="Lactate dehydrogenase/glycoside hydrolase, family 4, C-terminal"/>
    <property type="match status" value="1"/>
</dbReference>
<dbReference type="GO" id="GO:0006108">
    <property type="term" value="P:malate metabolic process"/>
    <property type="evidence" value="ECO:0007669"/>
    <property type="project" value="InterPro"/>
</dbReference>
<dbReference type="Pfam" id="PF00056">
    <property type="entry name" value="Ldh_1_N"/>
    <property type="match status" value="1"/>
</dbReference>
<evidence type="ECO:0000256" key="1">
    <source>
        <dbReference type="ARBA" id="ARBA00009613"/>
    </source>
</evidence>
<sequence>MRQTVTLTLSGAAGQIGYALLFRVASGEMFGPHTPVRVRMLEHPRAVAAAAGVAMELQDAASPLLLDVDVTADPRIGFDGANIAILVGARPRTAGMERSDLLEANAGIFGPQGAAINDVAAQDIRVLVIGNPANTNAMIAAAHAPDVPGERFTALTRLDHNRALAQLALRTGLSVGDISRVTVWGNHSRTQYPDLRHALIADMPALEVVDRAWAEGPFIDTVAARGGAIIAARGGSSVASTVSAIIDHGHLRRRGVPEGDWTSAARISDGSYGVPEGLVCSFPVISVDGRWEIVQGLEIDAFSRARIDASVAELIDERDAVRALGLLR</sequence>
<dbReference type="InterPro" id="IPR015955">
    <property type="entry name" value="Lactate_DH/Glyco_Ohase_4_C"/>
</dbReference>
<evidence type="ECO:0000256" key="11">
    <source>
        <dbReference type="RuleBase" id="RU000422"/>
    </source>
</evidence>
<dbReference type="PANTHER" id="PTHR23382">
    <property type="entry name" value="MALATE DEHYDROGENASE"/>
    <property type="match status" value="1"/>
</dbReference>
<feature type="active site" description="Proton acceptor" evidence="7 8">
    <location>
        <position position="187"/>
    </location>
</feature>
<feature type="binding site" evidence="7 9">
    <location>
        <position position="162"/>
    </location>
    <ligand>
        <name>substrate</name>
    </ligand>
</feature>
<dbReference type="Proteomes" id="UP000313849">
    <property type="component" value="Unassembled WGS sequence"/>
</dbReference>
<keyword evidence="7 11" id="KW-0816">Tricarboxylic acid cycle</keyword>
<keyword evidence="4 7" id="KW-0560">Oxidoreductase</keyword>
<evidence type="ECO:0000259" key="12">
    <source>
        <dbReference type="Pfam" id="PF00056"/>
    </source>
</evidence>
<dbReference type="SUPFAM" id="SSF51735">
    <property type="entry name" value="NAD(P)-binding Rossmann-fold domains"/>
    <property type="match status" value="1"/>
</dbReference>
<dbReference type="FunFam" id="3.40.50.720:FF:000010">
    <property type="entry name" value="Malate dehydrogenase"/>
    <property type="match status" value="1"/>
</dbReference>
<dbReference type="OrthoDB" id="9802969at2"/>
<dbReference type="InterPro" id="IPR001557">
    <property type="entry name" value="L-lactate/malate_DH"/>
</dbReference>
<dbReference type="GO" id="GO:0030060">
    <property type="term" value="F:L-malate dehydrogenase (NAD+) activity"/>
    <property type="evidence" value="ECO:0007669"/>
    <property type="project" value="UniProtKB-UniRule"/>
</dbReference>
<feature type="binding site" evidence="7 10">
    <location>
        <begin position="11"/>
        <end position="17"/>
    </location>
    <ligand>
        <name>NAD(+)</name>
        <dbReference type="ChEBI" id="CHEBI:57540"/>
    </ligand>
</feature>
<dbReference type="Gene3D" id="3.40.50.720">
    <property type="entry name" value="NAD(P)-binding Rossmann-like Domain"/>
    <property type="match status" value="1"/>
</dbReference>
<evidence type="ECO:0000313" key="15">
    <source>
        <dbReference type="Proteomes" id="UP000313849"/>
    </source>
</evidence>
<accession>A0A5C5B7Z1</accession>
<feature type="binding site" evidence="7">
    <location>
        <position position="112"/>
    </location>
    <ligand>
        <name>NAD(+)</name>
        <dbReference type="ChEBI" id="CHEBI:57540"/>
    </ligand>
</feature>
<proteinExistence type="inferred from homology"/>
<name>A0A5C5B7Z1_9MICO</name>
<dbReference type="InterPro" id="IPR001252">
    <property type="entry name" value="Malate_DH_AS"/>
</dbReference>
<evidence type="ECO:0000256" key="7">
    <source>
        <dbReference type="HAMAP-Rule" id="MF_01517"/>
    </source>
</evidence>
<gene>
    <name evidence="7" type="primary">mdh</name>
    <name evidence="14" type="ORF">FH969_13680</name>
</gene>
<feature type="binding site" evidence="7 9">
    <location>
        <position position="131"/>
    </location>
    <ligand>
        <name>substrate</name>
    </ligand>
</feature>
<evidence type="ECO:0000256" key="3">
    <source>
        <dbReference type="ARBA" id="ARBA00020382"/>
    </source>
</evidence>
<evidence type="ECO:0000313" key="14">
    <source>
        <dbReference type="EMBL" id="TNU73020.1"/>
    </source>
</evidence>
<comment type="catalytic activity">
    <reaction evidence="6 7 11">
        <text>(S)-malate + NAD(+) = oxaloacetate + NADH + H(+)</text>
        <dbReference type="Rhea" id="RHEA:21432"/>
        <dbReference type="ChEBI" id="CHEBI:15378"/>
        <dbReference type="ChEBI" id="CHEBI:15589"/>
        <dbReference type="ChEBI" id="CHEBI:16452"/>
        <dbReference type="ChEBI" id="CHEBI:57540"/>
        <dbReference type="ChEBI" id="CHEBI:57945"/>
        <dbReference type="EC" id="1.1.1.37"/>
    </reaction>
</comment>
<dbReference type="Pfam" id="PF02866">
    <property type="entry name" value="Ldh_1_C"/>
    <property type="match status" value="1"/>
</dbReference>
<keyword evidence="5 7" id="KW-0520">NAD</keyword>
<dbReference type="FunFam" id="3.90.110.10:FF:000002">
    <property type="entry name" value="Malate dehydrogenase"/>
    <property type="match status" value="1"/>
</dbReference>
<dbReference type="GO" id="GO:0006099">
    <property type="term" value="P:tricarboxylic acid cycle"/>
    <property type="evidence" value="ECO:0007669"/>
    <property type="project" value="UniProtKB-UniRule"/>
</dbReference>
<dbReference type="InterPro" id="IPR036291">
    <property type="entry name" value="NAD(P)-bd_dom_sf"/>
</dbReference>
<reference evidence="14 15" key="1">
    <citation type="submission" date="2019-06" db="EMBL/GenBank/DDBJ databases">
        <title>Draft genome sequence of Miniimonas arenae KCTC 19750T isolated from sea sand.</title>
        <authorList>
            <person name="Park S.-J."/>
        </authorList>
    </citation>
    <scope>NUCLEOTIDE SEQUENCE [LARGE SCALE GENOMIC DNA]</scope>
    <source>
        <strain evidence="14 15">KCTC 19750</strain>
    </source>
</reference>
<feature type="binding site" evidence="10">
    <location>
        <begin position="129"/>
        <end position="131"/>
    </location>
    <ligand>
        <name>NAD(+)</name>
        <dbReference type="ChEBI" id="CHEBI:57540"/>
    </ligand>
</feature>
<evidence type="ECO:0000256" key="6">
    <source>
        <dbReference type="ARBA" id="ARBA00048313"/>
    </source>
</evidence>
<dbReference type="NCBIfam" id="NF003916">
    <property type="entry name" value="PRK05442.1"/>
    <property type="match status" value="1"/>
</dbReference>
<evidence type="ECO:0000256" key="9">
    <source>
        <dbReference type="PIRSR" id="PIRSR000102-2"/>
    </source>
</evidence>
<dbReference type="PIRSF" id="PIRSF000102">
    <property type="entry name" value="Lac_mal_DH"/>
    <property type="match status" value="1"/>
</dbReference>
<protein>
    <recommendedName>
        <fullName evidence="3 7">Malate dehydrogenase</fullName>
        <ecNumber evidence="2 7">1.1.1.37</ecNumber>
    </recommendedName>
</protein>
<comment type="caution">
    <text evidence="7">Lacks conserved residue(s) required for the propagation of feature annotation.</text>
</comment>
<evidence type="ECO:0000256" key="4">
    <source>
        <dbReference type="ARBA" id="ARBA00023002"/>
    </source>
</evidence>
<dbReference type="InterPro" id="IPR001236">
    <property type="entry name" value="Lactate/malate_DH_N"/>
</dbReference>